<evidence type="ECO:0000259" key="6">
    <source>
        <dbReference type="PROSITE" id="PS50600"/>
    </source>
</evidence>
<dbReference type="GO" id="GO:0016929">
    <property type="term" value="F:deSUMOylase activity"/>
    <property type="evidence" value="ECO:0007669"/>
    <property type="project" value="TreeGrafter"/>
</dbReference>
<evidence type="ECO:0000256" key="1">
    <source>
        <dbReference type="ARBA" id="ARBA00005234"/>
    </source>
</evidence>
<keyword evidence="4" id="KW-0788">Thiol protease</keyword>
<evidence type="ECO:0000313" key="8">
    <source>
        <dbReference type="Proteomes" id="UP001146351"/>
    </source>
</evidence>
<gene>
    <name evidence="7" type="ORF">N7492_006172</name>
</gene>
<dbReference type="InterPro" id="IPR003653">
    <property type="entry name" value="Peptidase_C48_C"/>
</dbReference>
<protein>
    <recommendedName>
        <fullName evidence="6">Ubiquitin-like protease family profile domain-containing protein</fullName>
    </recommendedName>
</protein>
<dbReference type="Pfam" id="PF02902">
    <property type="entry name" value="Peptidase_C48"/>
    <property type="match status" value="1"/>
</dbReference>
<evidence type="ECO:0000256" key="3">
    <source>
        <dbReference type="ARBA" id="ARBA00022801"/>
    </source>
</evidence>
<dbReference type="Gene3D" id="3.40.395.10">
    <property type="entry name" value="Adenoviral Proteinase, Chain A"/>
    <property type="match status" value="1"/>
</dbReference>
<keyword evidence="3" id="KW-0378">Hydrolase</keyword>
<dbReference type="GO" id="GO:0005634">
    <property type="term" value="C:nucleus"/>
    <property type="evidence" value="ECO:0007669"/>
    <property type="project" value="TreeGrafter"/>
</dbReference>
<dbReference type="GO" id="GO:0016926">
    <property type="term" value="P:protein desumoylation"/>
    <property type="evidence" value="ECO:0007669"/>
    <property type="project" value="TreeGrafter"/>
</dbReference>
<dbReference type="PANTHER" id="PTHR12606">
    <property type="entry name" value="SENTRIN/SUMO-SPECIFIC PROTEASE"/>
    <property type="match status" value="1"/>
</dbReference>
<dbReference type="SUPFAM" id="SSF54001">
    <property type="entry name" value="Cysteine proteinases"/>
    <property type="match status" value="1"/>
</dbReference>
<dbReference type="EMBL" id="JAPQKO010000004">
    <property type="protein sequence ID" value="KAJ5165876.1"/>
    <property type="molecule type" value="Genomic_DNA"/>
</dbReference>
<feature type="region of interest" description="Disordered" evidence="5">
    <location>
        <begin position="18"/>
        <end position="39"/>
    </location>
</feature>
<comment type="caution">
    <text evidence="7">The sequence shown here is derived from an EMBL/GenBank/DDBJ whole genome shotgun (WGS) entry which is preliminary data.</text>
</comment>
<feature type="domain" description="Ubiquitin-like protease family profile" evidence="6">
    <location>
        <begin position="234"/>
        <end position="402"/>
    </location>
</feature>
<evidence type="ECO:0000313" key="7">
    <source>
        <dbReference type="EMBL" id="KAJ5165876.1"/>
    </source>
</evidence>
<dbReference type="PANTHER" id="PTHR12606:SF141">
    <property type="entry name" value="GH15225P-RELATED"/>
    <property type="match status" value="1"/>
</dbReference>
<comment type="similarity">
    <text evidence="1">Belongs to the peptidase C48 family.</text>
</comment>
<evidence type="ECO:0000256" key="5">
    <source>
        <dbReference type="SAM" id="MobiDB-lite"/>
    </source>
</evidence>
<dbReference type="Proteomes" id="UP001146351">
    <property type="component" value="Unassembled WGS sequence"/>
</dbReference>
<reference evidence="7" key="1">
    <citation type="submission" date="2022-11" db="EMBL/GenBank/DDBJ databases">
        <authorList>
            <person name="Petersen C."/>
        </authorList>
    </citation>
    <scope>NUCLEOTIDE SEQUENCE</scope>
    <source>
        <strain evidence="7">IBT 21917</strain>
    </source>
</reference>
<dbReference type="GO" id="GO:0006508">
    <property type="term" value="P:proteolysis"/>
    <property type="evidence" value="ECO:0007669"/>
    <property type="project" value="UniProtKB-KW"/>
</dbReference>
<dbReference type="PROSITE" id="PS50600">
    <property type="entry name" value="ULP_PROTEASE"/>
    <property type="match status" value="1"/>
</dbReference>
<dbReference type="OrthoDB" id="1939479at2759"/>
<reference evidence="7" key="2">
    <citation type="journal article" date="2023" name="IMA Fungus">
        <title>Comparative genomic study of the Penicillium genus elucidates a diverse pangenome and 15 lateral gene transfer events.</title>
        <authorList>
            <person name="Petersen C."/>
            <person name="Sorensen T."/>
            <person name="Nielsen M.R."/>
            <person name="Sondergaard T.E."/>
            <person name="Sorensen J.L."/>
            <person name="Fitzpatrick D.A."/>
            <person name="Frisvad J.C."/>
            <person name="Nielsen K.L."/>
        </authorList>
    </citation>
    <scope>NUCLEOTIDE SEQUENCE</scope>
    <source>
        <strain evidence="7">IBT 21917</strain>
    </source>
</reference>
<name>A0A9W9I111_9EURO</name>
<sequence>MLTVNLTADEFSLPMPGAFPSSPILSPRLAPSEPDNEIPTEQLDRMDLGYGIAPPGFTTDHEPYPYRPPRTDLYPQPQMGRFPPVLRTELGSYLHPRGPKYATPNRQPPAMPIFAPPPPPQQPIQAEELLIDDPWTRKSTEFEKLPFGRPLSSVRLFTPTKAPLPANRTPPILTPEFERREKARQLQEREQRGPTRVRPHGDSVRAVPIEWISRVSMAMQAAQGVPVAKSLLGDDLYQKDIATCLKPLAWLNDEIINSYLTVIIDYLRQATGNTNGTPHFHAFNSFFYSALRDKGYQGVRRWASRAKIGGEKLLDVDTVFVPVHQSSHWTLVVVRPVDRTVEYFDSLGGRGQRQFEVIKEWLRGELGSKFDEEEWSLLPSSSSYQDNGSDCGVFLLTNAKAVALGLEPTCFQACHTMLLRRKIVAEIMNNGLHGEFNPIDKMGVTLL</sequence>
<organism evidence="7 8">
    <name type="scientific">Penicillium capsulatum</name>
    <dbReference type="NCBI Taxonomy" id="69766"/>
    <lineage>
        <taxon>Eukaryota</taxon>
        <taxon>Fungi</taxon>
        <taxon>Dikarya</taxon>
        <taxon>Ascomycota</taxon>
        <taxon>Pezizomycotina</taxon>
        <taxon>Eurotiomycetes</taxon>
        <taxon>Eurotiomycetidae</taxon>
        <taxon>Eurotiales</taxon>
        <taxon>Aspergillaceae</taxon>
        <taxon>Penicillium</taxon>
    </lineage>
</organism>
<proteinExistence type="inferred from homology"/>
<accession>A0A9W9I111</accession>
<evidence type="ECO:0000256" key="4">
    <source>
        <dbReference type="ARBA" id="ARBA00022807"/>
    </source>
</evidence>
<dbReference type="InterPro" id="IPR038765">
    <property type="entry name" value="Papain-like_cys_pep_sf"/>
</dbReference>
<dbReference type="AlphaFoldDB" id="A0A9W9I111"/>
<keyword evidence="2" id="KW-0645">Protease</keyword>
<evidence type="ECO:0000256" key="2">
    <source>
        <dbReference type="ARBA" id="ARBA00022670"/>
    </source>
</evidence>
<keyword evidence="8" id="KW-1185">Reference proteome</keyword>